<dbReference type="InterPro" id="IPR014718">
    <property type="entry name" value="GH-type_carb-bd"/>
</dbReference>
<dbReference type="RefSeq" id="WP_155432557.1">
    <property type="nucleotide sequence ID" value="NZ_WNJO01000024.1"/>
</dbReference>
<organism evidence="1 2">
    <name type="scientific">Secundilactobacillus folii</name>
    <dbReference type="NCBI Taxonomy" id="2678357"/>
    <lineage>
        <taxon>Bacteria</taxon>
        <taxon>Bacillati</taxon>
        <taxon>Bacillota</taxon>
        <taxon>Bacilli</taxon>
        <taxon>Lactobacillales</taxon>
        <taxon>Lactobacillaceae</taxon>
        <taxon>Secundilactobacillus</taxon>
    </lineage>
</organism>
<protein>
    <submittedName>
        <fullName evidence="1">Aldose 1-epimerase family protein</fullName>
    </submittedName>
</protein>
<comment type="caution">
    <text evidence="1">The sequence shown here is derived from an EMBL/GenBank/DDBJ whole genome shotgun (WGS) entry which is preliminary data.</text>
</comment>
<dbReference type="SUPFAM" id="SSF74650">
    <property type="entry name" value="Galactose mutarotase-like"/>
    <property type="match status" value="1"/>
</dbReference>
<dbReference type="Gene3D" id="2.70.98.10">
    <property type="match status" value="1"/>
</dbReference>
<evidence type="ECO:0000313" key="2">
    <source>
        <dbReference type="Proteomes" id="UP000466388"/>
    </source>
</evidence>
<proteinExistence type="predicted"/>
<sequence>MQTIENENFKAEINEHGAELTHLINKKGNFDYIWNNDLWPKHAPVLFPAIGRSEKDSYFYQGKEYPMPQHGFAGDQTFDVKQNTGDQLSLELTDNAQTMTDYPFKFQFTIRFTLTTTGIKLSFEMNNKDDKTLSYSIGSHPAFNLPINGEGSFDDYQLTFEPAGLELKQFEIVKTPNPYRNGNVVKLANSNGSLIPLNHEMFEKGLVIIENDGIKRVTLSSPSTKHSVSLTLDQFRYVCLWTKEGANAPFLCIEPFQGLPDVSGHEVELLDKEGNVKLSAGESHEVGYEMTLY</sequence>
<dbReference type="GO" id="GO:0016853">
    <property type="term" value="F:isomerase activity"/>
    <property type="evidence" value="ECO:0007669"/>
    <property type="project" value="InterPro"/>
</dbReference>
<evidence type="ECO:0000313" key="1">
    <source>
        <dbReference type="EMBL" id="MTV83298.1"/>
    </source>
</evidence>
<name>A0A7X2XXB1_9LACO</name>
<dbReference type="InterPro" id="IPR008183">
    <property type="entry name" value="Aldose_1/G6P_1-epimerase"/>
</dbReference>
<dbReference type="GO" id="GO:0005975">
    <property type="term" value="P:carbohydrate metabolic process"/>
    <property type="evidence" value="ECO:0007669"/>
    <property type="project" value="InterPro"/>
</dbReference>
<dbReference type="CDD" id="cd09024">
    <property type="entry name" value="Aldose_epim_lacX"/>
    <property type="match status" value="1"/>
</dbReference>
<accession>A0A7X2XXB1</accession>
<dbReference type="InterPro" id="IPR011013">
    <property type="entry name" value="Gal_mutarotase_sf_dom"/>
</dbReference>
<dbReference type="InterPro" id="IPR037481">
    <property type="entry name" value="LacX"/>
</dbReference>
<dbReference type="Proteomes" id="UP000466388">
    <property type="component" value="Unassembled WGS sequence"/>
</dbReference>
<dbReference type="Pfam" id="PF01263">
    <property type="entry name" value="Aldose_epim"/>
    <property type="match status" value="1"/>
</dbReference>
<gene>
    <name evidence="1" type="ORF">GM612_11785</name>
</gene>
<dbReference type="GO" id="GO:0030246">
    <property type="term" value="F:carbohydrate binding"/>
    <property type="evidence" value="ECO:0007669"/>
    <property type="project" value="InterPro"/>
</dbReference>
<keyword evidence="2" id="KW-1185">Reference proteome</keyword>
<dbReference type="EMBL" id="WNJO01000024">
    <property type="protein sequence ID" value="MTV83298.1"/>
    <property type="molecule type" value="Genomic_DNA"/>
</dbReference>
<reference evidence="1 2" key="1">
    <citation type="submission" date="2019-11" db="EMBL/GenBank/DDBJ databases">
        <title>Lactobacillus sp. nov. CRM56-3, isolated from fermented tea leaves.</title>
        <authorList>
            <person name="Phuengjayaem S."/>
            <person name="Tanasupawat S."/>
        </authorList>
    </citation>
    <scope>NUCLEOTIDE SEQUENCE [LARGE SCALE GENOMIC DNA]</scope>
    <source>
        <strain evidence="1 2">CRM56-3</strain>
    </source>
</reference>
<dbReference type="AlphaFoldDB" id="A0A7X2XXB1"/>